<dbReference type="InterPro" id="IPR003593">
    <property type="entry name" value="AAA+_ATPase"/>
</dbReference>
<accession>A0A450SVB5</accession>
<dbReference type="PANTHER" id="PTHR45772">
    <property type="entry name" value="CONSERVED COMPONENT OF ABC TRANSPORTER FOR NATURAL AMINO ACIDS-RELATED"/>
    <property type="match status" value="1"/>
</dbReference>
<keyword evidence="3" id="KW-0067">ATP-binding</keyword>
<evidence type="ECO:0000256" key="1">
    <source>
        <dbReference type="ARBA" id="ARBA00022448"/>
    </source>
</evidence>
<dbReference type="InterPro" id="IPR027417">
    <property type="entry name" value="P-loop_NTPase"/>
</dbReference>
<dbReference type="EMBL" id="CAADEX010000069">
    <property type="protein sequence ID" value="VFJ57957.1"/>
    <property type="molecule type" value="Genomic_DNA"/>
</dbReference>
<feature type="domain" description="ABC transporter" evidence="5">
    <location>
        <begin position="7"/>
        <end position="304"/>
    </location>
</feature>
<reference evidence="6" key="1">
    <citation type="submission" date="2019-02" db="EMBL/GenBank/DDBJ databases">
        <authorList>
            <person name="Gruber-Vodicka R. H."/>
            <person name="Seah K. B. B."/>
        </authorList>
    </citation>
    <scope>NUCLEOTIDE SEQUENCE</scope>
    <source>
        <strain evidence="6">BECK_DK47</strain>
    </source>
</reference>
<dbReference type="InterPro" id="IPR051120">
    <property type="entry name" value="ABC_AA/LPS_Transport"/>
</dbReference>
<dbReference type="PROSITE" id="PS50893">
    <property type="entry name" value="ABC_TRANSPORTER_2"/>
    <property type="match status" value="1"/>
</dbReference>
<sequence length="603" mass="66309">MDRSILLHAQGLKKAFGGQIVLNELDLELRQGEVVLLRGENGSGKTTLLNILTGNLEPDAGTLQYPYRKNKNPGRTGTRIKAHPLWALARSANMFLAGKTPRAYRFPRRRWQDINPFDHFTPEFVTREGVSRTWQDVRLFNTQTLRDNIAVAEPGHPGENPLIALFAPRLWVRREKRINREADAMLARLGLTGREDSSADKISLGQSKRVAIARSVAAGARILFLDEPLAGLDRQGIDDVLALLRSLVIEEQITLVIVEHIFNQQHLEGLITTDWLLENGRIKNAGNVEGWGERSEPQQKPELRQSHVGVRSSPQPTIPSTVIPAGNAGIQCQGWQQTKTDSLSHIAQRPPWFQLLAGDSDDIEIIDEPLPRGALLTRIRRPGAYKGPSSPILEIRGLIIERGRRPVIGLNAEGGLAGLDLTLYRGETTILQAPNGWGKSTLIAALAGFIPVRKGTIRLQGNPLDASPSWDRVRAGLRVLPSDRFIFPDLSGQEALKLSGSAGSSTNTFTVEPPSLLGRKYASLSGGERRQIALAGFHGGVLGVCDEPFDALDEETTRRAVGYLLSAMKTLLIAEPYRDNVTELNRSLKQGIQDAEAGRGRFV</sequence>
<evidence type="ECO:0000256" key="4">
    <source>
        <dbReference type="SAM" id="MobiDB-lite"/>
    </source>
</evidence>
<gene>
    <name evidence="6" type="ORF">BECKDK2373B_GA0170837_10699</name>
</gene>
<dbReference type="PANTHER" id="PTHR45772:SF9">
    <property type="entry name" value="CONSERVED COMPONENT OF ABC TRANSPORTER FOR NATURAL AMINO ACIDS"/>
    <property type="match status" value="1"/>
</dbReference>
<dbReference type="SMART" id="SM00382">
    <property type="entry name" value="AAA"/>
    <property type="match status" value="2"/>
</dbReference>
<organism evidence="6">
    <name type="scientific">Candidatus Kentrum sp. DK</name>
    <dbReference type="NCBI Taxonomy" id="2126562"/>
    <lineage>
        <taxon>Bacteria</taxon>
        <taxon>Pseudomonadati</taxon>
        <taxon>Pseudomonadota</taxon>
        <taxon>Gammaproteobacteria</taxon>
        <taxon>Candidatus Kentrum</taxon>
    </lineage>
</organism>
<feature type="region of interest" description="Disordered" evidence="4">
    <location>
        <begin position="288"/>
        <end position="317"/>
    </location>
</feature>
<evidence type="ECO:0000256" key="2">
    <source>
        <dbReference type="ARBA" id="ARBA00022741"/>
    </source>
</evidence>
<proteinExistence type="predicted"/>
<dbReference type="PROSITE" id="PS00211">
    <property type="entry name" value="ABC_TRANSPORTER_1"/>
    <property type="match status" value="1"/>
</dbReference>
<dbReference type="Gene3D" id="3.40.50.300">
    <property type="entry name" value="P-loop containing nucleotide triphosphate hydrolases"/>
    <property type="match status" value="2"/>
</dbReference>
<dbReference type="GO" id="GO:0005524">
    <property type="term" value="F:ATP binding"/>
    <property type="evidence" value="ECO:0007669"/>
    <property type="project" value="UniProtKB-KW"/>
</dbReference>
<keyword evidence="1" id="KW-0813">Transport</keyword>
<dbReference type="AlphaFoldDB" id="A0A450SVB5"/>
<dbReference type="SUPFAM" id="SSF52540">
    <property type="entry name" value="P-loop containing nucleoside triphosphate hydrolases"/>
    <property type="match status" value="2"/>
</dbReference>
<name>A0A450SVB5_9GAMM</name>
<dbReference type="InterPro" id="IPR003439">
    <property type="entry name" value="ABC_transporter-like_ATP-bd"/>
</dbReference>
<evidence type="ECO:0000259" key="5">
    <source>
        <dbReference type="PROSITE" id="PS50893"/>
    </source>
</evidence>
<dbReference type="GO" id="GO:0016887">
    <property type="term" value="F:ATP hydrolysis activity"/>
    <property type="evidence" value="ECO:0007669"/>
    <property type="project" value="InterPro"/>
</dbReference>
<keyword evidence="2" id="KW-0547">Nucleotide-binding</keyword>
<dbReference type="InterPro" id="IPR017871">
    <property type="entry name" value="ABC_transporter-like_CS"/>
</dbReference>
<evidence type="ECO:0000313" key="6">
    <source>
        <dbReference type="EMBL" id="VFJ57957.1"/>
    </source>
</evidence>
<dbReference type="GO" id="GO:0005886">
    <property type="term" value="C:plasma membrane"/>
    <property type="evidence" value="ECO:0007669"/>
    <property type="project" value="TreeGrafter"/>
</dbReference>
<dbReference type="Pfam" id="PF00005">
    <property type="entry name" value="ABC_tran"/>
    <property type="match status" value="3"/>
</dbReference>
<evidence type="ECO:0000256" key="3">
    <source>
        <dbReference type="ARBA" id="ARBA00022840"/>
    </source>
</evidence>
<feature type="compositionally biased region" description="Basic and acidic residues" evidence="4">
    <location>
        <begin position="291"/>
        <end position="305"/>
    </location>
</feature>
<protein>
    <submittedName>
        <fullName evidence="6">ABC-type branched-chain amino acid transport system, ATPase component</fullName>
    </submittedName>
</protein>